<accession>A0ABY2MDK3</accession>
<reference evidence="2" key="1">
    <citation type="journal article" date="2019" name="PLoS Negl. Trop. Dis.">
        <title>Revisiting the worldwide diversity of Leptospira species in the environment.</title>
        <authorList>
            <person name="Vincent A.T."/>
            <person name="Schiettekatte O."/>
            <person name="Bourhy P."/>
            <person name="Veyrier F.J."/>
            <person name="Picardeau M."/>
        </authorList>
    </citation>
    <scope>NUCLEOTIDE SEQUENCE [LARGE SCALE GENOMIC DNA]</scope>
    <source>
        <strain evidence="2">201702690</strain>
    </source>
</reference>
<protein>
    <recommendedName>
        <fullName evidence="3">Class I SAM-dependent methyltransferase</fullName>
    </recommendedName>
</protein>
<keyword evidence="2" id="KW-1185">Reference proteome</keyword>
<proteinExistence type="predicted"/>
<dbReference type="Proteomes" id="UP000297273">
    <property type="component" value="Unassembled WGS sequence"/>
</dbReference>
<name>A0ABY2MDK3_9LEPT</name>
<evidence type="ECO:0008006" key="3">
    <source>
        <dbReference type="Google" id="ProtNLM"/>
    </source>
</evidence>
<evidence type="ECO:0000313" key="2">
    <source>
        <dbReference type="Proteomes" id="UP000297273"/>
    </source>
</evidence>
<evidence type="ECO:0000313" key="1">
    <source>
        <dbReference type="EMBL" id="TGL39681.1"/>
    </source>
</evidence>
<comment type="caution">
    <text evidence="1">The sequence shown here is derived from an EMBL/GenBank/DDBJ whole genome shotgun (WGS) entry which is preliminary data.</text>
</comment>
<dbReference type="EMBL" id="RQGC01000009">
    <property type="protein sequence ID" value="TGL39681.1"/>
    <property type="molecule type" value="Genomic_DNA"/>
</dbReference>
<sequence>MLGRSKTKYFGAYPAGFLERAREILVGGNLEKSIWHIPGGRAREYNGVKGGIHLWGFGKNDRTIDLDPACNPDFLYDVRKLNEILIVDEDLLEIPGKGLFLRPGAILIDRPYTLDFSKEYVPGPDFFPDLNPLLRECLRIVKPGGRVGAIDFEHPDPGKIGKKPIGRETAIIAVSIGRRTRIRIFTVWKSLLT</sequence>
<gene>
    <name evidence="1" type="ORF">EHQ53_14210</name>
</gene>
<organism evidence="1 2">
    <name type="scientific">Leptospira langatensis</name>
    <dbReference type="NCBI Taxonomy" id="2484983"/>
    <lineage>
        <taxon>Bacteria</taxon>
        <taxon>Pseudomonadati</taxon>
        <taxon>Spirochaetota</taxon>
        <taxon>Spirochaetia</taxon>
        <taxon>Leptospirales</taxon>
        <taxon>Leptospiraceae</taxon>
        <taxon>Leptospira</taxon>
    </lineage>
</organism>